<dbReference type="PROSITE" id="PS50862">
    <property type="entry name" value="AA_TRNA_LIGASE_II"/>
    <property type="match status" value="1"/>
</dbReference>
<dbReference type="InterPro" id="IPR004188">
    <property type="entry name" value="Phe-tRNA_ligase_II_N"/>
</dbReference>
<evidence type="ECO:0000256" key="13">
    <source>
        <dbReference type="HAMAP-Rule" id="MF_00281"/>
    </source>
</evidence>
<evidence type="ECO:0000259" key="15">
    <source>
        <dbReference type="PROSITE" id="PS50862"/>
    </source>
</evidence>
<evidence type="ECO:0000256" key="2">
    <source>
        <dbReference type="ARBA" id="ARBA00010207"/>
    </source>
</evidence>
<dbReference type="Gene3D" id="3.30.930.10">
    <property type="entry name" value="Bira Bifunctional Protein, Domain 2"/>
    <property type="match status" value="1"/>
</dbReference>
<comment type="cofactor">
    <cofactor evidence="13">
        <name>Mg(2+)</name>
        <dbReference type="ChEBI" id="CHEBI:18420"/>
    </cofactor>
    <text evidence="13">Binds 2 magnesium ions per tetramer.</text>
</comment>
<dbReference type="InterPro" id="IPR010978">
    <property type="entry name" value="tRNA-bd_arm"/>
</dbReference>
<dbReference type="NCBIfam" id="TIGR00468">
    <property type="entry name" value="pheS"/>
    <property type="match status" value="1"/>
</dbReference>
<dbReference type="Pfam" id="PF01409">
    <property type="entry name" value="tRNA-synt_2d"/>
    <property type="match status" value="1"/>
</dbReference>
<evidence type="ECO:0000256" key="7">
    <source>
        <dbReference type="ARBA" id="ARBA00022741"/>
    </source>
</evidence>
<dbReference type="EC" id="6.1.1.20" evidence="13"/>
<keyword evidence="11 13" id="KW-0030">Aminoacyl-tRNA synthetase</keyword>
<evidence type="ECO:0000313" key="16">
    <source>
        <dbReference type="EMBL" id="AWM76678.1"/>
    </source>
</evidence>
<reference evidence="17" key="1">
    <citation type="submission" date="2018-05" db="EMBL/GenBank/DDBJ databases">
        <title>Genome sequencing of Phenylobacterium sp. HYN0004.</title>
        <authorList>
            <person name="Yi H."/>
            <person name="Baek C."/>
        </authorList>
    </citation>
    <scope>NUCLEOTIDE SEQUENCE [LARGE SCALE GENOMIC DNA]</scope>
    <source>
        <strain evidence="17">HYN0004</strain>
    </source>
</reference>
<evidence type="ECO:0000256" key="6">
    <source>
        <dbReference type="ARBA" id="ARBA00022723"/>
    </source>
</evidence>
<sequence length="369" mass="40842">MTDIAELESSNLARIEAAADLAALDEARVAILGKSGNVTLLARTLGSVSLEERKVLGPQINQMRDRLAARLEARKAELEAAELEARLAADRVDLSLPAPPRRRGGVHPTMQVMDEMIAVFADMGFGVAEGPDIETDFNNFTALNFPPKHPAREMHDTFFLPPDANGERKVLRTHTSPVQVRVMHRTNEKLPGWIASGQEPPIRIIVPGRTFRQDSDQTHTPMFHQIEGLVIDKGIHMGHLKWTLETFIARFFETDRVTTRFRPHHFPFTEPSAEMDVQCDRSGGEVKIGEGADWLEILGCGMVHPNVLRNCGLDPDVWQGFAFGCGVDRLGVLKYGMPDLRDMFAADGRWLAHYGFSAFAAPNSASGLS</sequence>
<evidence type="ECO:0000256" key="11">
    <source>
        <dbReference type="ARBA" id="ARBA00023146"/>
    </source>
</evidence>
<evidence type="ECO:0000256" key="8">
    <source>
        <dbReference type="ARBA" id="ARBA00022840"/>
    </source>
</evidence>
<dbReference type="GO" id="GO:0004826">
    <property type="term" value="F:phenylalanine-tRNA ligase activity"/>
    <property type="evidence" value="ECO:0007669"/>
    <property type="project" value="UniProtKB-UniRule"/>
</dbReference>
<keyword evidence="4 13" id="KW-0963">Cytoplasm</keyword>
<dbReference type="EMBL" id="CP029479">
    <property type="protein sequence ID" value="AWM76678.1"/>
    <property type="molecule type" value="Genomic_DNA"/>
</dbReference>
<evidence type="ECO:0000256" key="10">
    <source>
        <dbReference type="ARBA" id="ARBA00022917"/>
    </source>
</evidence>
<evidence type="ECO:0000256" key="5">
    <source>
        <dbReference type="ARBA" id="ARBA00022598"/>
    </source>
</evidence>
<dbReference type="InterPro" id="IPR004529">
    <property type="entry name" value="Phe-tRNA-synth_IIc_asu"/>
</dbReference>
<dbReference type="InterPro" id="IPR022911">
    <property type="entry name" value="Phe_tRNA_ligase_alpha1_bac"/>
</dbReference>
<name>A0A2Z3HYP6_9CAUL</name>
<feature type="coiled-coil region" evidence="14">
    <location>
        <begin position="64"/>
        <end position="93"/>
    </location>
</feature>
<dbReference type="HAMAP" id="MF_00281">
    <property type="entry name" value="Phe_tRNA_synth_alpha1"/>
    <property type="match status" value="1"/>
</dbReference>
<dbReference type="InterPro" id="IPR006195">
    <property type="entry name" value="aa-tRNA-synth_II"/>
</dbReference>
<accession>A0A2Z3HYP6</accession>
<keyword evidence="5 13" id="KW-0436">Ligase</keyword>
<comment type="catalytic activity">
    <reaction evidence="12 13">
        <text>tRNA(Phe) + L-phenylalanine + ATP = L-phenylalanyl-tRNA(Phe) + AMP + diphosphate + H(+)</text>
        <dbReference type="Rhea" id="RHEA:19413"/>
        <dbReference type="Rhea" id="RHEA-COMP:9668"/>
        <dbReference type="Rhea" id="RHEA-COMP:9699"/>
        <dbReference type="ChEBI" id="CHEBI:15378"/>
        <dbReference type="ChEBI" id="CHEBI:30616"/>
        <dbReference type="ChEBI" id="CHEBI:33019"/>
        <dbReference type="ChEBI" id="CHEBI:58095"/>
        <dbReference type="ChEBI" id="CHEBI:78442"/>
        <dbReference type="ChEBI" id="CHEBI:78531"/>
        <dbReference type="ChEBI" id="CHEBI:456215"/>
        <dbReference type="EC" id="6.1.1.20"/>
    </reaction>
</comment>
<comment type="subcellular location">
    <subcellularLocation>
        <location evidence="1 13">Cytoplasm</location>
    </subcellularLocation>
</comment>
<protein>
    <recommendedName>
        <fullName evidence="13">Phenylalanine--tRNA ligase alpha subunit</fullName>
        <ecNumber evidence="13">6.1.1.20</ecNumber>
    </recommendedName>
    <alternativeName>
        <fullName evidence="13">Phenylalanyl-tRNA synthetase alpha subunit</fullName>
        <shortName evidence="13">PheRS</shortName>
    </alternativeName>
</protein>
<keyword evidence="10 13" id="KW-0648">Protein biosynthesis</keyword>
<proteinExistence type="inferred from homology"/>
<dbReference type="RefSeq" id="WP_110449247.1">
    <property type="nucleotide sequence ID" value="NZ_CP029479.1"/>
</dbReference>
<evidence type="ECO:0000256" key="14">
    <source>
        <dbReference type="SAM" id="Coils"/>
    </source>
</evidence>
<evidence type="ECO:0000256" key="4">
    <source>
        <dbReference type="ARBA" id="ARBA00022490"/>
    </source>
</evidence>
<dbReference type="GO" id="GO:0005524">
    <property type="term" value="F:ATP binding"/>
    <property type="evidence" value="ECO:0007669"/>
    <property type="project" value="UniProtKB-UniRule"/>
</dbReference>
<keyword evidence="14" id="KW-0175">Coiled coil</keyword>
<dbReference type="Proteomes" id="UP000247763">
    <property type="component" value="Chromosome"/>
</dbReference>
<dbReference type="InterPro" id="IPR002319">
    <property type="entry name" value="Phenylalanyl-tRNA_Synthase"/>
</dbReference>
<dbReference type="PANTHER" id="PTHR11538">
    <property type="entry name" value="PHENYLALANYL-TRNA SYNTHETASE"/>
    <property type="match status" value="1"/>
</dbReference>
<evidence type="ECO:0000256" key="9">
    <source>
        <dbReference type="ARBA" id="ARBA00022842"/>
    </source>
</evidence>
<dbReference type="PANTHER" id="PTHR11538:SF41">
    <property type="entry name" value="PHENYLALANINE--TRNA LIGASE, MITOCHONDRIAL"/>
    <property type="match status" value="1"/>
</dbReference>
<dbReference type="OrthoDB" id="9800719at2"/>
<comment type="subunit">
    <text evidence="3 13">Tetramer of two alpha and two beta subunits.</text>
</comment>
<evidence type="ECO:0000256" key="12">
    <source>
        <dbReference type="ARBA" id="ARBA00049255"/>
    </source>
</evidence>
<keyword evidence="9 13" id="KW-0460">Magnesium</keyword>
<organism evidence="16 17">
    <name type="scientific">Phenylobacterium parvum</name>
    <dbReference type="NCBI Taxonomy" id="2201350"/>
    <lineage>
        <taxon>Bacteria</taxon>
        <taxon>Pseudomonadati</taxon>
        <taxon>Pseudomonadota</taxon>
        <taxon>Alphaproteobacteria</taxon>
        <taxon>Caulobacterales</taxon>
        <taxon>Caulobacteraceae</taxon>
        <taxon>Phenylobacterium</taxon>
    </lineage>
</organism>
<evidence type="ECO:0000313" key="17">
    <source>
        <dbReference type="Proteomes" id="UP000247763"/>
    </source>
</evidence>
<dbReference type="GO" id="GO:0006432">
    <property type="term" value="P:phenylalanyl-tRNA aminoacylation"/>
    <property type="evidence" value="ECO:0007669"/>
    <property type="project" value="UniProtKB-UniRule"/>
</dbReference>
<keyword evidence="7 13" id="KW-0547">Nucleotide-binding</keyword>
<keyword evidence="17" id="KW-1185">Reference proteome</keyword>
<dbReference type="SUPFAM" id="SSF46589">
    <property type="entry name" value="tRNA-binding arm"/>
    <property type="match status" value="1"/>
</dbReference>
<dbReference type="KEGG" id="phb:HYN04_02210"/>
<feature type="binding site" evidence="13">
    <location>
        <position position="270"/>
    </location>
    <ligand>
        <name>Mg(2+)</name>
        <dbReference type="ChEBI" id="CHEBI:18420"/>
        <note>shared with beta subunit</note>
    </ligand>
</feature>
<gene>
    <name evidence="13" type="primary">pheS</name>
    <name evidence="16" type="ORF">HYN04_02210</name>
</gene>
<dbReference type="Pfam" id="PF02912">
    <property type="entry name" value="Phe_tRNA-synt_N"/>
    <property type="match status" value="1"/>
</dbReference>
<dbReference type="CDD" id="cd00496">
    <property type="entry name" value="PheRS_alpha_core"/>
    <property type="match status" value="1"/>
</dbReference>
<dbReference type="InterPro" id="IPR045864">
    <property type="entry name" value="aa-tRNA-synth_II/BPL/LPL"/>
</dbReference>
<comment type="similarity">
    <text evidence="2 13">Belongs to the class-II aminoacyl-tRNA synthetase family. Phe-tRNA synthetase alpha subunit type 1 subfamily.</text>
</comment>
<feature type="domain" description="Aminoacyl-transfer RNA synthetases class-II family profile" evidence="15">
    <location>
        <begin position="119"/>
        <end position="330"/>
    </location>
</feature>
<dbReference type="GO" id="GO:0000287">
    <property type="term" value="F:magnesium ion binding"/>
    <property type="evidence" value="ECO:0007669"/>
    <property type="project" value="UniProtKB-UniRule"/>
</dbReference>
<evidence type="ECO:0000256" key="3">
    <source>
        <dbReference type="ARBA" id="ARBA00011209"/>
    </source>
</evidence>
<dbReference type="GO" id="GO:0000049">
    <property type="term" value="F:tRNA binding"/>
    <property type="evidence" value="ECO:0007669"/>
    <property type="project" value="InterPro"/>
</dbReference>
<dbReference type="SUPFAM" id="SSF55681">
    <property type="entry name" value="Class II aaRS and biotin synthetases"/>
    <property type="match status" value="1"/>
</dbReference>
<keyword evidence="8 13" id="KW-0067">ATP-binding</keyword>
<dbReference type="GO" id="GO:0005737">
    <property type="term" value="C:cytoplasm"/>
    <property type="evidence" value="ECO:0007669"/>
    <property type="project" value="UniProtKB-SubCell"/>
</dbReference>
<evidence type="ECO:0000256" key="1">
    <source>
        <dbReference type="ARBA" id="ARBA00004496"/>
    </source>
</evidence>
<keyword evidence="6 13" id="KW-0479">Metal-binding</keyword>
<dbReference type="AlphaFoldDB" id="A0A2Z3HYP6"/>